<evidence type="ECO:0000256" key="1">
    <source>
        <dbReference type="SAM" id="MobiDB-lite"/>
    </source>
</evidence>
<dbReference type="SMART" id="SM00225">
    <property type="entry name" value="BTB"/>
    <property type="match status" value="1"/>
</dbReference>
<accession>A0A9W4UD63</accession>
<dbReference type="InterPro" id="IPR000210">
    <property type="entry name" value="BTB/POZ_dom"/>
</dbReference>
<dbReference type="EMBL" id="CAOQHR010000004">
    <property type="protein sequence ID" value="CAI6333750.1"/>
    <property type="molecule type" value="Genomic_DNA"/>
</dbReference>
<name>A0A9W4UD63_9PLEO</name>
<protein>
    <recommendedName>
        <fullName evidence="2">BTB domain-containing protein</fullName>
    </recommendedName>
</protein>
<evidence type="ECO:0000313" key="4">
    <source>
        <dbReference type="Proteomes" id="UP001152607"/>
    </source>
</evidence>
<feature type="region of interest" description="Disordered" evidence="1">
    <location>
        <begin position="14"/>
        <end position="101"/>
    </location>
</feature>
<evidence type="ECO:0000259" key="2">
    <source>
        <dbReference type="PROSITE" id="PS50097"/>
    </source>
</evidence>
<feature type="compositionally biased region" description="Polar residues" evidence="1">
    <location>
        <begin position="14"/>
        <end position="53"/>
    </location>
</feature>
<dbReference type="SUPFAM" id="SSF54695">
    <property type="entry name" value="POZ domain"/>
    <property type="match status" value="1"/>
</dbReference>
<keyword evidence="4" id="KW-1185">Reference proteome</keyword>
<dbReference type="AlphaFoldDB" id="A0A9W4UD63"/>
<dbReference type="Pfam" id="PF00651">
    <property type="entry name" value="BTB"/>
    <property type="match status" value="1"/>
</dbReference>
<dbReference type="CDD" id="cd18186">
    <property type="entry name" value="BTB_POZ_ZBTB_KLHL-like"/>
    <property type="match status" value="1"/>
</dbReference>
<proteinExistence type="predicted"/>
<dbReference type="Gene3D" id="3.30.710.10">
    <property type="entry name" value="Potassium Channel Kv1.1, Chain A"/>
    <property type="match status" value="1"/>
</dbReference>
<gene>
    <name evidence="3" type="ORF">PDIGIT_LOCUS6799</name>
</gene>
<comment type="caution">
    <text evidence="3">The sequence shown here is derived from an EMBL/GenBank/DDBJ whole genome shotgun (WGS) entry which is preliminary data.</text>
</comment>
<feature type="domain" description="BTB" evidence="2">
    <location>
        <begin position="120"/>
        <end position="187"/>
    </location>
</feature>
<dbReference type="Proteomes" id="UP001152607">
    <property type="component" value="Unassembled WGS sequence"/>
</dbReference>
<feature type="compositionally biased region" description="Polar residues" evidence="1">
    <location>
        <begin position="73"/>
        <end position="101"/>
    </location>
</feature>
<dbReference type="PROSITE" id="PS50097">
    <property type="entry name" value="BTB"/>
    <property type="match status" value="1"/>
</dbReference>
<evidence type="ECO:0000313" key="3">
    <source>
        <dbReference type="EMBL" id="CAI6333750.1"/>
    </source>
</evidence>
<dbReference type="PANTHER" id="PTHR47843">
    <property type="entry name" value="BTB DOMAIN-CONTAINING PROTEIN-RELATED"/>
    <property type="match status" value="1"/>
</dbReference>
<dbReference type="InterPro" id="IPR011333">
    <property type="entry name" value="SKP1/BTB/POZ_sf"/>
</dbReference>
<organism evidence="3 4">
    <name type="scientific">Periconia digitata</name>
    <dbReference type="NCBI Taxonomy" id="1303443"/>
    <lineage>
        <taxon>Eukaryota</taxon>
        <taxon>Fungi</taxon>
        <taxon>Dikarya</taxon>
        <taxon>Ascomycota</taxon>
        <taxon>Pezizomycotina</taxon>
        <taxon>Dothideomycetes</taxon>
        <taxon>Pleosporomycetidae</taxon>
        <taxon>Pleosporales</taxon>
        <taxon>Massarineae</taxon>
        <taxon>Periconiaceae</taxon>
        <taxon>Periconia</taxon>
    </lineage>
</organism>
<reference evidence="3" key="1">
    <citation type="submission" date="2023-01" db="EMBL/GenBank/DDBJ databases">
        <authorList>
            <person name="Van Ghelder C."/>
            <person name="Rancurel C."/>
        </authorList>
    </citation>
    <scope>NUCLEOTIDE SEQUENCE</scope>
    <source>
        <strain evidence="3">CNCM I-4278</strain>
    </source>
</reference>
<sequence>MSWYPLSCSPQWQDSNPTVSLDVTPSNSTDGMLGASSTRINFSDSTSTMSAQSPARRPSFGSTGMSPTPIRNRPTSWFSSSRSVTPLRSRRAPSTISRSPSHTTKLLNGISGMFNNMEYSDATIMIQNTILPVHKMIICSHSSYFKKAFDGSFIEGTTDTIKFNEGSAAAHWRVFEFIYTDDHHMMKDAQVYILADMFLLEDLKTLSLEKLKYKFHCDPVDHAFPVCIRKVYAGTSDRHTELRSAFVQKAIANARGLRSNESFMELFREGGDFPVDYVHALSR</sequence>
<dbReference type="OrthoDB" id="6359816at2759"/>